<feature type="compositionally biased region" description="Basic and acidic residues" evidence="1">
    <location>
        <begin position="569"/>
        <end position="582"/>
    </location>
</feature>
<dbReference type="EMBL" id="JAFJZO010000022">
    <property type="protein sequence ID" value="KAG5504962.1"/>
    <property type="molecule type" value="Genomic_DNA"/>
</dbReference>
<feature type="region of interest" description="Disordered" evidence="1">
    <location>
        <begin position="550"/>
        <end position="639"/>
    </location>
</feature>
<feature type="region of interest" description="Disordered" evidence="1">
    <location>
        <begin position="94"/>
        <end position="120"/>
    </location>
</feature>
<name>A0A836IGH6_9TRYP</name>
<feature type="compositionally biased region" description="Low complexity" evidence="1">
    <location>
        <begin position="629"/>
        <end position="639"/>
    </location>
</feature>
<feature type="region of interest" description="Disordered" evidence="1">
    <location>
        <begin position="398"/>
        <end position="422"/>
    </location>
</feature>
<comment type="caution">
    <text evidence="2">The sequence shown here is derived from an EMBL/GenBank/DDBJ whole genome shotgun (WGS) entry which is preliminary data.</text>
</comment>
<evidence type="ECO:0000256" key="1">
    <source>
        <dbReference type="SAM" id="MobiDB-lite"/>
    </source>
</evidence>
<gene>
    <name evidence="2" type="ORF">JKF63_04409</name>
</gene>
<dbReference type="GeneID" id="94290471"/>
<dbReference type="AlphaFoldDB" id="A0A836IGH6"/>
<sequence>MSTSRKRYRPLDCAEQRAVTVHERMQLLLLEDEQSYCFSWPEVPLTQWLQENVTYASLYQLYANAGGGASGAVASHTMRGQSSCLGDAGMTSPALDFPQGKSRVATSSSSGRRDALDVSPPTGLMSFSGVTRHQRSIEVPPVFLFDDFEPLAVKPSRVPMVHGDDRPASGMECNGGDVACLVRRVRGAIDALQHNSIATASVTNVEGINVEDGASPPTVTSPGIVVQSDAAARAIPHPLAPPRPQSITEDSIFSLSAIQLADLEAADVSALYVSSAQVDAEGSLQHAQALHTSMSASFKSPSENALGAASSAARYVCDGRNGRQGIELTESARREIENEVVGLEWRTWLQSQRTASALQRLLSLEAAVPFESSGDARRDAWRAAVYRLWLQWRQHRPPPIPEKGAAGGSAASSTGTTAAGLSASGVRSVNKASYSASASVTSSSVTAALGTPTGFPVPSHTKSHPPWGAPLLAGAYLYGTSNDYFIGLPPSTTNPTANANKSGSGNGGSSCGSSLNPTTAASLWPAMSRRRGAYSFLRWKVELYEAQLSQTRPTADDDRVAEGDVDDTTAERDKGKGVESPDRNGNGSGSAVAATVRRYSKGPLRKLETDASAPTHCARHSGDDDRDGSASSTSYSPGRRAGVAAAAAASTVVSPSTHIAINGVMSVSHMKALLHKTVLTKLLTEVEMDDEPTTVMERLACTDLRRDTDAWRVWLSRV</sequence>
<keyword evidence="3" id="KW-1185">Reference proteome</keyword>
<dbReference type="Proteomes" id="UP000674318">
    <property type="component" value="Unassembled WGS sequence"/>
</dbReference>
<protein>
    <submittedName>
        <fullName evidence="2">Uncharacterized protein</fullName>
    </submittedName>
</protein>
<evidence type="ECO:0000313" key="2">
    <source>
        <dbReference type="EMBL" id="KAG5504962.1"/>
    </source>
</evidence>
<proteinExistence type="predicted"/>
<organism evidence="2 3">
    <name type="scientific">Porcisia hertigi</name>
    <dbReference type="NCBI Taxonomy" id="2761500"/>
    <lineage>
        <taxon>Eukaryota</taxon>
        <taxon>Discoba</taxon>
        <taxon>Euglenozoa</taxon>
        <taxon>Kinetoplastea</taxon>
        <taxon>Metakinetoplastina</taxon>
        <taxon>Trypanosomatida</taxon>
        <taxon>Trypanosomatidae</taxon>
        <taxon>Leishmaniinae</taxon>
        <taxon>Porcisia</taxon>
    </lineage>
</organism>
<feature type="compositionally biased region" description="Low complexity" evidence="1">
    <location>
        <begin position="408"/>
        <end position="422"/>
    </location>
</feature>
<evidence type="ECO:0000313" key="3">
    <source>
        <dbReference type="Proteomes" id="UP000674318"/>
    </source>
</evidence>
<dbReference type="RefSeq" id="XP_067757223.1">
    <property type="nucleotide sequence ID" value="XM_067900394.1"/>
</dbReference>
<dbReference type="OrthoDB" id="273744at2759"/>
<dbReference type="KEGG" id="phet:94290471"/>
<reference evidence="2 3" key="1">
    <citation type="submission" date="2021-02" db="EMBL/GenBank/DDBJ databases">
        <title>Porcisia hertigi Genome sequencing and assembly.</title>
        <authorList>
            <person name="Almutairi H."/>
            <person name="Gatherer D."/>
        </authorList>
    </citation>
    <scope>NUCLEOTIDE SEQUENCE [LARGE SCALE GENOMIC DNA]</scope>
    <source>
        <strain evidence="2 3">C119</strain>
    </source>
</reference>
<feature type="region of interest" description="Disordered" evidence="1">
    <location>
        <begin position="496"/>
        <end position="515"/>
    </location>
</feature>
<accession>A0A836IGH6</accession>